<feature type="region of interest" description="Disordered" evidence="13">
    <location>
        <begin position="346"/>
        <end position="372"/>
    </location>
</feature>
<evidence type="ECO:0000256" key="1">
    <source>
        <dbReference type="ARBA" id="ARBA00003017"/>
    </source>
</evidence>
<feature type="transmembrane region" description="Helical" evidence="14">
    <location>
        <begin position="125"/>
        <end position="147"/>
    </location>
</feature>
<dbReference type="GO" id="GO:0019031">
    <property type="term" value="C:viral envelope"/>
    <property type="evidence" value="ECO:0007669"/>
    <property type="project" value="UniProtKB-KW"/>
</dbReference>
<keyword evidence="6" id="KW-1043">Host membrane</keyword>
<reference evidence="15 16" key="5">
    <citation type="journal article" date="2016" name="MSphere">
        <title>Comparison of the Gene Coding Contents and Other Unusual Features of the GC-Rich and AT-Rich Branch Probosciviruses.</title>
        <authorList>
            <person name="Ling P.D."/>
            <person name="Long S.Y."/>
            <person name="Zong J.C."/>
            <person name="Heaggans S.Y."/>
            <person name="Qin X."/>
            <person name="Hayward G.S."/>
        </authorList>
    </citation>
    <scope>NUCLEOTIDE SEQUENCE [LARGE SCALE GENOMIC DNA]</scope>
    <source>
        <strain evidence="15">North American NAP69</strain>
    </source>
</reference>
<evidence type="ECO:0000256" key="12">
    <source>
        <dbReference type="ARBA" id="ARBA00023180"/>
    </source>
</evidence>
<keyword evidence="11" id="KW-1015">Disulfide bond</keyword>
<keyword evidence="4" id="KW-1040">Host Golgi apparatus</keyword>
<dbReference type="Proteomes" id="UP000161618">
    <property type="component" value="Segment"/>
</dbReference>
<accession>A0A0S1TQT7</accession>
<evidence type="ECO:0000313" key="15">
    <source>
        <dbReference type="EMBL" id="ALM26020.1"/>
    </source>
</evidence>
<evidence type="ECO:0000256" key="8">
    <source>
        <dbReference type="ARBA" id="ARBA00022989"/>
    </source>
</evidence>
<dbReference type="Pfam" id="PF01528">
    <property type="entry name" value="Herpes_glycop"/>
    <property type="match status" value="1"/>
</dbReference>
<evidence type="ECO:0000256" key="14">
    <source>
        <dbReference type="SAM" id="Phobius"/>
    </source>
</evidence>
<evidence type="ECO:0000256" key="5">
    <source>
        <dbReference type="ARBA" id="ARBA00022844"/>
    </source>
</evidence>
<dbReference type="HAMAP" id="MF_04035">
    <property type="entry name" value="HSV_GM"/>
    <property type="match status" value="1"/>
</dbReference>
<dbReference type="OrthoDB" id="7915at10239"/>
<protein>
    <submittedName>
        <fullName evidence="15">Envelope glycoprotein M</fullName>
    </submittedName>
</protein>
<organism evidence="15 16">
    <name type="scientific">Elephant endotheliotropic herpesvirus 4</name>
    <dbReference type="NCBI Taxonomy" id="548914"/>
    <lineage>
        <taxon>Viruses</taxon>
        <taxon>Duplodnaviria</taxon>
        <taxon>Heunggongvirae</taxon>
        <taxon>Peploviricota</taxon>
        <taxon>Herviviricetes</taxon>
        <taxon>Herpesvirales</taxon>
        <taxon>Orthoherpesviridae</taxon>
        <taxon>Betaherpesvirinae</taxon>
        <taxon>Proboscivirus</taxon>
    </lineage>
</organism>
<name>A0A0S1TQT7_9BETA</name>
<feature type="transmembrane region" description="Helical" evidence="14">
    <location>
        <begin position="267"/>
        <end position="287"/>
    </location>
</feature>
<keyword evidence="9" id="KW-1039">Host endosome</keyword>
<sequence length="372" mass="42960">MFVSRIDRINLNLWICSITLVVLLYFSTTTGIVAAHFPGMGFPCLYSQIVDYKALNMSLYNVMNQLTPQLFLTSLQMQVYVISTVVIFTALVIYYIISGARVYLNRHNALKVNQSTKDISCIGDMNTCFVFDLLMVSFFTFVIAMSFKSPHLATFAHGIFLLLFLVLVVMLTTRYQSYEKLNFDMHKLHPKLKTTLRFKLIIINFLQLALAFATLVTVLVFTLMMGNTLYVRTSTVMFSALNTFLVLYVIMFFVIELLLVTYMPNQIGYHLGIFFTLIAISIASTQYDKIYLDEYHKYIMGNIAAMYVVWIAFTIVRCVRMYYHNKERYKPLVVLTHEDEEEAIYEAPPTVAEEDEDDGDDEEEEVIYDTAE</sequence>
<evidence type="ECO:0000256" key="10">
    <source>
        <dbReference type="ARBA" id="ARBA00023136"/>
    </source>
</evidence>
<keyword evidence="3 14" id="KW-0812">Transmembrane</keyword>
<evidence type="ECO:0000256" key="13">
    <source>
        <dbReference type="SAM" id="MobiDB-lite"/>
    </source>
</evidence>
<evidence type="ECO:0000256" key="7">
    <source>
        <dbReference type="ARBA" id="ARBA00022879"/>
    </source>
</evidence>
<feature type="transmembrane region" description="Helical" evidence="14">
    <location>
        <begin position="299"/>
        <end position="319"/>
    </location>
</feature>
<keyword evidence="7 15" id="KW-0261">Viral envelope protein</keyword>
<dbReference type="PRINTS" id="PR00333">
    <property type="entry name" value="HSVINTEGRLMP"/>
</dbReference>
<keyword evidence="2" id="KW-1048">Host nucleus</keyword>
<feature type="transmembrane region" description="Helical" evidence="14">
    <location>
        <begin position="196"/>
        <end position="224"/>
    </location>
</feature>
<dbReference type="InterPro" id="IPR000785">
    <property type="entry name" value="Herpes_glycop_M"/>
</dbReference>
<feature type="transmembrane region" description="Helical" evidence="14">
    <location>
        <begin position="79"/>
        <end position="104"/>
    </location>
</feature>
<feature type="transmembrane region" description="Helical" evidence="14">
    <location>
        <begin position="153"/>
        <end position="175"/>
    </location>
</feature>
<evidence type="ECO:0000256" key="6">
    <source>
        <dbReference type="ARBA" id="ARBA00022870"/>
    </source>
</evidence>
<reference evidence="16" key="1">
    <citation type="journal article" date="2009" name="Vet. Pathol.">
        <title>Clinico-pathologic features of fatal disease attributed to new variants of endotheliotropic herpesviruses in two Asian elephants (Elephas maximus).</title>
        <authorList>
            <person name="Garner M.M."/>
            <person name="Helmick K."/>
            <person name="Ochsenreiter J."/>
            <person name="Richman L.K."/>
            <person name="Latimer E."/>
            <person name="Wise A.G."/>
            <person name="Maes R.K."/>
            <person name="Kiupel M."/>
            <person name="Nordhausen R.W."/>
            <person name="Zong J.C."/>
            <person name="Hayward G.S."/>
        </authorList>
    </citation>
    <scope>NUCLEOTIDE SEQUENCE [LARGE SCALE GENOMIC DNA]</scope>
</reference>
<evidence type="ECO:0000256" key="3">
    <source>
        <dbReference type="ARBA" id="ARBA00022692"/>
    </source>
</evidence>
<keyword evidence="16" id="KW-1185">Reference proteome</keyword>
<feature type="compositionally biased region" description="Acidic residues" evidence="13">
    <location>
        <begin position="352"/>
        <end position="372"/>
    </location>
</feature>
<evidence type="ECO:0000256" key="4">
    <source>
        <dbReference type="ARBA" id="ARBA00022812"/>
    </source>
</evidence>
<dbReference type="GeneID" id="26196609"/>
<dbReference type="KEGG" id="vg:26196609"/>
<keyword evidence="10 14" id="KW-0472">Membrane</keyword>
<evidence type="ECO:0000256" key="2">
    <source>
        <dbReference type="ARBA" id="ARBA00022562"/>
    </source>
</evidence>
<reference evidence="16" key="2">
    <citation type="journal article" date="2011" name="Vet. Microbiol.">
        <title>Detection and evaluation of novel herpesviruses in routine and pathological samples from Asian and African elephants: identification of two new probosciviruses (EEHV5 and EEHV6) and two new gammaherpesviruses (EGHV3B and EGHV5).</title>
        <authorList>
            <person name="Latimer E"/>
            <person name="Zong JC"/>
            <person name="Heaggans SY"/>
            <person name="Richman LK"/>
            <person name="Hayward GS."/>
        </authorList>
    </citation>
    <scope>NUCLEOTIDE SEQUENCE [LARGE SCALE GENOMIC DNA]</scope>
</reference>
<dbReference type="RefSeq" id="YP_009179337.1">
    <property type="nucleotide sequence ID" value="NC_028379.1"/>
</dbReference>
<reference evidence="15 16" key="4">
    <citation type="journal article" date="2016" name="MSphere">
        <title>Complete Genome Sequence of Elephant Endotheliotropic Herpesvirus 4, the First Example of a GC-Rich Branch Proboscivirus.</title>
        <authorList>
            <person name="Ling P.D."/>
            <person name="Long S.Y."/>
            <person name="Fuery A."/>
            <person name="Peng R.S."/>
            <person name="Heaggans S.Y."/>
            <person name="Qin X."/>
            <person name="Worley K.C."/>
            <person name="Dugan S."/>
            <person name="Hayward G.S."/>
        </authorList>
    </citation>
    <scope>NUCLEOTIDE SEQUENCE [LARGE SCALE GENOMIC DNA]</scope>
    <source>
        <strain evidence="15">North American NAP69</strain>
    </source>
</reference>
<dbReference type="EMBL" id="KT832477">
    <property type="protein sequence ID" value="ALM26020.1"/>
    <property type="molecule type" value="Genomic_DNA"/>
</dbReference>
<evidence type="ECO:0000313" key="16">
    <source>
        <dbReference type="Proteomes" id="UP000161618"/>
    </source>
</evidence>
<keyword evidence="12" id="KW-0325">Glycoprotein</keyword>
<gene>
    <name evidence="15" type="primary">U72</name>
</gene>
<feature type="transmembrane region" description="Helical" evidence="14">
    <location>
        <begin position="236"/>
        <end position="260"/>
    </location>
</feature>
<keyword evidence="5" id="KW-0946">Virion</keyword>
<reference evidence="16" key="3">
    <citation type="journal article" date="2014" name="J. Virol.">
        <title>Comparative genome analysis of four elephant endotheliotropic herpesviruses, EEHV3, EEHV4, EEHV5, and EEHV6, from cases of hemorrhagic disease or viremia.</title>
        <authorList>
            <person name="Zong JC"/>
            <person name="Latimer EM"/>
            <person name="Long SY"/>
            <person name="Richman LK"/>
            <person name="Heaggans SY"/>
            <person name="Hayward GS."/>
        </authorList>
    </citation>
    <scope>NUCLEOTIDE SEQUENCE [LARGE SCALE GENOMIC DNA]</scope>
</reference>
<proteinExistence type="inferred from homology"/>
<evidence type="ECO:0000256" key="11">
    <source>
        <dbReference type="ARBA" id="ARBA00023157"/>
    </source>
</evidence>
<keyword evidence="8 14" id="KW-1133">Transmembrane helix</keyword>
<feature type="transmembrane region" description="Helical" evidence="14">
    <location>
        <begin position="12"/>
        <end position="37"/>
    </location>
</feature>
<comment type="function">
    <text evidence="1">Envelope glycoprotein important for virion assembly and egress. Plays a role in the correct incorporation of gH-gL into virion membrane. Directs the glycoprotein N (gN) to the host trans-Golgi network.</text>
</comment>
<evidence type="ECO:0000256" key="9">
    <source>
        <dbReference type="ARBA" id="ARBA00023046"/>
    </source>
</evidence>